<name>A0A8J3YZG7_9ACTN</name>
<dbReference type="Proteomes" id="UP000619260">
    <property type="component" value="Unassembled WGS sequence"/>
</dbReference>
<evidence type="ECO:0000313" key="3">
    <source>
        <dbReference type="Proteomes" id="UP000619260"/>
    </source>
</evidence>
<evidence type="ECO:0000256" key="1">
    <source>
        <dbReference type="SAM" id="MobiDB-lite"/>
    </source>
</evidence>
<evidence type="ECO:0000313" key="2">
    <source>
        <dbReference type="EMBL" id="GIJ52403.1"/>
    </source>
</evidence>
<sequence length="81" mass="8413">MDADEQDAGFAHGVVLPGRVEDSDAVEVVAVDVSVACRFVAAADRMVDDSGEPVEDGRVTPERGIIGGLPPAVGERPVRRG</sequence>
<dbReference type="AlphaFoldDB" id="A0A8J3YZG7"/>
<protein>
    <submittedName>
        <fullName evidence="2">Uncharacterized protein</fullName>
    </submittedName>
</protein>
<dbReference type="EMBL" id="BOPF01000080">
    <property type="protein sequence ID" value="GIJ52403.1"/>
    <property type="molecule type" value="Genomic_DNA"/>
</dbReference>
<feature type="region of interest" description="Disordered" evidence="1">
    <location>
        <begin position="49"/>
        <end position="81"/>
    </location>
</feature>
<accession>A0A8J3YZG7</accession>
<gene>
    <name evidence="2" type="ORF">Val02_92890</name>
</gene>
<comment type="caution">
    <text evidence="2">The sequence shown here is derived from an EMBL/GenBank/DDBJ whole genome shotgun (WGS) entry which is preliminary data.</text>
</comment>
<reference evidence="2" key="1">
    <citation type="submission" date="2021-01" db="EMBL/GenBank/DDBJ databases">
        <title>Whole genome shotgun sequence of Virgisporangium aliadipatigenens NBRC 105644.</title>
        <authorList>
            <person name="Komaki H."/>
            <person name="Tamura T."/>
        </authorList>
    </citation>
    <scope>NUCLEOTIDE SEQUENCE</scope>
    <source>
        <strain evidence="2">NBRC 105644</strain>
    </source>
</reference>
<keyword evidence="3" id="KW-1185">Reference proteome</keyword>
<organism evidence="2 3">
    <name type="scientific">Virgisporangium aliadipatigenens</name>
    <dbReference type="NCBI Taxonomy" id="741659"/>
    <lineage>
        <taxon>Bacteria</taxon>
        <taxon>Bacillati</taxon>
        <taxon>Actinomycetota</taxon>
        <taxon>Actinomycetes</taxon>
        <taxon>Micromonosporales</taxon>
        <taxon>Micromonosporaceae</taxon>
        <taxon>Virgisporangium</taxon>
    </lineage>
</organism>
<proteinExistence type="predicted"/>